<gene>
    <name evidence="1" type="ORF">SAMEA2275694_03698</name>
</gene>
<accession>A0A9Q7SG27</accession>
<protein>
    <submittedName>
        <fullName evidence="1">Uncharacterized protein</fullName>
    </submittedName>
</protein>
<organism evidence="1 2">
    <name type="scientific">Mycobacteroides abscessus subsp. bolletii</name>
    <dbReference type="NCBI Taxonomy" id="319705"/>
    <lineage>
        <taxon>Bacteria</taxon>
        <taxon>Bacillati</taxon>
        <taxon>Actinomycetota</taxon>
        <taxon>Actinomycetes</taxon>
        <taxon>Mycobacteriales</taxon>
        <taxon>Mycobacteriaceae</taxon>
        <taxon>Mycobacteroides</taxon>
        <taxon>Mycobacteroides abscessus</taxon>
    </lineage>
</organism>
<evidence type="ECO:0000313" key="2">
    <source>
        <dbReference type="Proteomes" id="UP000185183"/>
    </source>
</evidence>
<proteinExistence type="predicted"/>
<dbReference type="EMBL" id="FSFA01000005">
    <property type="protein sequence ID" value="SHX76024.1"/>
    <property type="molecule type" value="Genomic_DNA"/>
</dbReference>
<reference evidence="1 2" key="1">
    <citation type="submission" date="2016-11" db="EMBL/GenBank/DDBJ databases">
        <authorList>
            <consortium name="Pathogen Informatics"/>
        </authorList>
    </citation>
    <scope>NUCLEOTIDE SEQUENCE [LARGE SCALE GENOMIC DNA]</scope>
    <source>
        <strain evidence="1 2">968</strain>
    </source>
</reference>
<comment type="caution">
    <text evidence="1">The sequence shown here is derived from an EMBL/GenBank/DDBJ whole genome shotgun (WGS) entry which is preliminary data.</text>
</comment>
<sequence>MVRLDRRARRTGVFSTPGDVDGPVGLQRPRIGRRYLNGRGAVVSSHVELLRHLDTVDTQNRRPVGMIQPQVTAELLLTGPARWAAVDERARPLGRILRAHQTQVVCRLPRRHLGR</sequence>
<dbReference type="AlphaFoldDB" id="A0A9Q7SG27"/>
<name>A0A9Q7SG27_9MYCO</name>
<evidence type="ECO:0000313" key="1">
    <source>
        <dbReference type="EMBL" id="SHX76024.1"/>
    </source>
</evidence>
<dbReference type="Proteomes" id="UP000185183">
    <property type="component" value="Unassembled WGS sequence"/>
</dbReference>